<evidence type="ECO:0000313" key="2">
    <source>
        <dbReference type="EMBL" id="QDV57876.1"/>
    </source>
</evidence>
<name>A0A518IXS6_9BACT</name>
<gene>
    <name evidence="2" type="ORF">Mal33_38910</name>
</gene>
<dbReference type="PANTHER" id="PTHR31528:SF3">
    <property type="entry name" value="THIAMINE BIOSYNTHESIS PROTEIN HI_0357-RELATED"/>
    <property type="match status" value="1"/>
</dbReference>
<proteinExistence type="predicted"/>
<organism evidence="2 3">
    <name type="scientific">Rosistilla oblonga</name>
    <dbReference type="NCBI Taxonomy" id="2527990"/>
    <lineage>
        <taxon>Bacteria</taxon>
        <taxon>Pseudomonadati</taxon>
        <taxon>Planctomycetota</taxon>
        <taxon>Planctomycetia</taxon>
        <taxon>Pirellulales</taxon>
        <taxon>Pirellulaceae</taxon>
        <taxon>Rosistilla</taxon>
    </lineage>
</organism>
<dbReference type="Proteomes" id="UP000316770">
    <property type="component" value="Chromosome"/>
</dbReference>
<dbReference type="InterPro" id="IPR015168">
    <property type="entry name" value="SsuA/THI5"/>
</dbReference>
<dbReference type="Gene3D" id="3.40.190.10">
    <property type="entry name" value="Periplasmic binding protein-like II"/>
    <property type="match status" value="2"/>
</dbReference>
<accession>A0A518IXS6</accession>
<dbReference type="EMBL" id="CP036318">
    <property type="protein sequence ID" value="QDV57876.1"/>
    <property type="molecule type" value="Genomic_DNA"/>
</dbReference>
<dbReference type="GO" id="GO:0009228">
    <property type="term" value="P:thiamine biosynthetic process"/>
    <property type="evidence" value="ECO:0007669"/>
    <property type="project" value="InterPro"/>
</dbReference>
<dbReference type="AlphaFoldDB" id="A0A518IXS6"/>
<protein>
    <submittedName>
        <fullName evidence="2">NMT1/THI5 like protein</fullName>
    </submittedName>
</protein>
<dbReference type="PANTHER" id="PTHR31528">
    <property type="entry name" value="4-AMINO-5-HYDROXYMETHYL-2-METHYLPYRIMIDINE PHOSPHATE SYNTHASE THI11-RELATED"/>
    <property type="match status" value="1"/>
</dbReference>
<evidence type="ECO:0000313" key="3">
    <source>
        <dbReference type="Proteomes" id="UP000316770"/>
    </source>
</evidence>
<evidence type="ECO:0000259" key="1">
    <source>
        <dbReference type="Pfam" id="PF09084"/>
    </source>
</evidence>
<keyword evidence="3" id="KW-1185">Reference proteome</keyword>
<dbReference type="Pfam" id="PF09084">
    <property type="entry name" value="NMT1"/>
    <property type="match status" value="1"/>
</dbReference>
<dbReference type="SUPFAM" id="SSF53850">
    <property type="entry name" value="Periplasmic binding protein-like II"/>
    <property type="match status" value="1"/>
</dbReference>
<dbReference type="InterPro" id="IPR027939">
    <property type="entry name" value="NMT1/THI5"/>
</dbReference>
<reference evidence="2 3" key="1">
    <citation type="submission" date="2019-02" db="EMBL/GenBank/DDBJ databases">
        <title>Deep-cultivation of Planctomycetes and their phenomic and genomic characterization uncovers novel biology.</title>
        <authorList>
            <person name="Wiegand S."/>
            <person name="Jogler M."/>
            <person name="Boedeker C."/>
            <person name="Pinto D."/>
            <person name="Vollmers J."/>
            <person name="Rivas-Marin E."/>
            <person name="Kohn T."/>
            <person name="Peeters S.H."/>
            <person name="Heuer A."/>
            <person name="Rast P."/>
            <person name="Oberbeckmann S."/>
            <person name="Bunk B."/>
            <person name="Jeske O."/>
            <person name="Meyerdierks A."/>
            <person name="Storesund J.E."/>
            <person name="Kallscheuer N."/>
            <person name="Luecker S."/>
            <person name="Lage O.M."/>
            <person name="Pohl T."/>
            <person name="Merkel B.J."/>
            <person name="Hornburger P."/>
            <person name="Mueller R.-W."/>
            <person name="Bruemmer F."/>
            <person name="Labrenz M."/>
            <person name="Spormann A.M."/>
            <person name="Op den Camp H."/>
            <person name="Overmann J."/>
            <person name="Amann R."/>
            <person name="Jetten M.S.M."/>
            <person name="Mascher T."/>
            <person name="Medema M.H."/>
            <person name="Devos D.P."/>
            <person name="Kaster A.-K."/>
            <person name="Ovreas L."/>
            <person name="Rohde M."/>
            <person name="Galperin M.Y."/>
            <person name="Jogler C."/>
        </authorList>
    </citation>
    <scope>NUCLEOTIDE SEQUENCE [LARGE SCALE GENOMIC DNA]</scope>
    <source>
        <strain evidence="2 3">Mal33</strain>
    </source>
</reference>
<feature type="domain" description="SsuA/THI5-like" evidence="1">
    <location>
        <begin position="76"/>
        <end position="280"/>
    </location>
</feature>
<sequence>MESRRWPIVHILGILNMNRTLSPLTAARLKSVSLVICIALLLSGCSSSSDSSAGGSTSEASGLQQVSLQLNWFPEAEHGGYYAADVHGYFADEGLEVTLLPGGPNVPVVQSVAAGRAAFAVTNADRVLFGHQAGAEVVALFAPIQNTPRCIMVHRESGISKLADLRDVTLAIGTGPAFFQYMQKHLPLTGVETIAYPGSIGPFLANKRFAQQAYIFSEPYVAKQQGADPVALMVSEIGYNPYASVLVASRKTLDTQSDLAQRIVRASARGWQKYLDDPAETNALIDSINPDMDAGALAFGAEQIRPLCDREAPSAPLGQMTAARWQTLIDQMVEIELVDADKVSAARVFDDRFIATTTTSP</sequence>